<organism evidence="2 3">
    <name type="scientific">Brassica rapa subsp. trilocularis</name>
    <dbReference type="NCBI Taxonomy" id="1813537"/>
    <lineage>
        <taxon>Eukaryota</taxon>
        <taxon>Viridiplantae</taxon>
        <taxon>Streptophyta</taxon>
        <taxon>Embryophyta</taxon>
        <taxon>Tracheophyta</taxon>
        <taxon>Spermatophyta</taxon>
        <taxon>Magnoliopsida</taxon>
        <taxon>eudicotyledons</taxon>
        <taxon>Gunneridae</taxon>
        <taxon>Pentapetalae</taxon>
        <taxon>rosids</taxon>
        <taxon>malvids</taxon>
        <taxon>Brassicales</taxon>
        <taxon>Brassicaceae</taxon>
        <taxon>Brassiceae</taxon>
        <taxon>Brassica</taxon>
    </lineage>
</organism>
<dbReference type="InterPro" id="IPR051564">
    <property type="entry name" value="LRR_receptor-like_kinase"/>
</dbReference>
<evidence type="ECO:0000313" key="2">
    <source>
        <dbReference type="EMBL" id="KAG5383004.1"/>
    </source>
</evidence>
<accession>A0ABQ7L8U8</accession>
<dbReference type="Pfam" id="PF00069">
    <property type="entry name" value="Pkinase"/>
    <property type="match status" value="1"/>
</dbReference>
<dbReference type="Gene3D" id="1.10.510.10">
    <property type="entry name" value="Transferase(Phosphotransferase) domain 1"/>
    <property type="match status" value="1"/>
</dbReference>
<evidence type="ECO:0000259" key="1">
    <source>
        <dbReference type="PROSITE" id="PS50011"/>
    </source>
</evidence>
<dbReference type="EMBL" id="JADBGQ010000008">
    <property type="protein sequence ID" value="KAG5383004.1"/>
    <property type="molecule type" value="Genomic_DNA"/>
</dbReference>
<dbReference type="PROSITE" id="PS50011">
    <property type="entry name" value="PROTEIN_KINASE_DOM"/>
    <property type="match status" value="1"/>
</dbReference>
<comment type="caution">
    <text evidence="2">The sequence shown here is derived from an EMBL/GenBank/DDBJ whole genome shotgun (WGS) entry which is preliminary data.</text>
</comment>
<dbReference type="Gene3D" id="3.30.200.20">
    <property type="entry name" value="Phosphorylase Kinase, domain 1"/>
    <property type="match status" value="1"/>
</dbReference>
<gene>
    <name evidence="2" type="primary">A09g503190.1_BraROA</name>
    <name evidence="2" type="ORF">IGI04_034474</name>
</gene>
<feature type="domain" description="Protein kinase" evidence="1">
    <location>
        <begin position="39"/>
        <end position="238"/>
    </location>
</feature>
<keyword evidence="3" id="KW-1185">Reference proteome</keyword>
<dbReference type="InterPro" id="IPR000719">
    <property type="entry name" value="Prot_kinase_dom"/>
</dbReference>
<dbReference type="Proteomes" id="UP000823674">
    <property type="component" value="Chromosome A09"/>
</dbReference>
<protein>
    <recommendedName>
        <fullName evidence="1">Protein kinase domain-containing protein</fullName>
    </recommendedName>
</protein>
<evidence type="ECO:0000313" key="3">
    <source>
        <dbReference type="Proteomes" id="UP000823674"/>
    </source>
</evidence>
<proteinExistence type="predicted"/>
<dbReference type="InterPro" id="IPR011009">
    <property type="entry name" value="Kinase-like_dom_sf"/>
</dbReference>
<sequence>MKKSTNRNPAFRHVITALYFSLHHKPLISSDSSRLELINKRLCELGRGGIGVVYKTSLQEGRPVAVKKLTDSGLIKSQEEFEREMRKLGKLMHKNIIEIKGYYWTQSLQLLSYEFVSGEAYTDISMGTSALFASALDRCVLSGKVKSTLGYTALKFECWTVKITEKCDVYGFGILVLEVVTGKRPVEYAEDDVMVLSEMVREGLEEGRVEEFVDGRLRANFPAEEAVPVLKLGLVCGS</sequence>
<name>A0ABQ7L8U8_BRACM</name>
<dbReference type="SUPFAM" id="SSF56112">
    <property type="entry name" value="Protein kinase-like (PK-like)"/>
    <property type="match status" value="1"/>
</dbReference>
<reference evidence="2 3" key="1">
    <citation type="submission" date="2021-03" db="EMBL/GenBank/DDBJ databases">
        <authorList>
            <person name="King G.J."/>
            <person name="Bancroft I."/>
            <person name="Baten A."/>
            <person name="Bloomfield J."/>
            <person name="Borpatragohain P."/>
            <person name="He Z."/>
            <person name="Irish N."/>
            <person name="Irwin J."/>
            <person name="Liu K."/>
            <person name="Mauleon R.P."/>
            <person name="Moore J."/>
            <person name="Morris R."/>
            <person name="Ostergaard L."/>
            <person name="Wang B."/>
            <person name="Wells R."/>
        </authorList>
    </citation>
    <scope>NUCLEOTIDE SEQUENCE [LARGE SCALE GENOMIC DNA]</scope>
    <source>
        <strain evidence="2">R-o-18</strain>
        <tissue evidence="2">Leaf</tissue>
    </source>
</reference>
<dbReference type="PANTHER" id="PTHR48055">
    <property type="entry name" value="LEUCINE-RICH REPEAT RECEPTOR PROTEIN KINASE EMS1"/>
    <property type="match status" value="1"/>
</dbReference>
<dbReference type="PANTHER" id="PTHR48055:SF49">
    <property type="entry name" value="PHYTOSULFOKINE RECEPTOR 2"/>
    <property type="match status" value="1"/>
</dbReference>